<evidence type="ECO:0000256" key="4">
    <source>
        <dbReference type="ARBA" id="ARBA00022490"/>
    </source>
</evidence>
<evidence type="ECO:0000256" key="6">
    <source>
        <dbReference type="ARBA" id="ARBA00022843"/>
    </source>
</evidence>
<proteinExistence type="predicted"/>
<keyword evidence="6" id="KW-0832">Ubl conjugation</keyword>
<dbReference type="GO" id="GO:0016607">
    <property type="term" value="C:nuclear speck"/>
    <property type="evidence" value="ECO:0007669"/>
    <property type="project" value="UniProtKB-SubCell"/>
</dbReference>
<organism evidence="12 13">
    <name type="scientific">Magallana gigas</name>
    <name type="common">Pacific oyster</name>
    <name type="synonym">Crassostrea gigas</name>
    <dbReference type="NCBI Taxonomy" id="29159"/>
    <lineage>
        <taxon>Eukaryota</taxon>
        <taxon>Metazoa</taxon>
        <taxon>Spiralia</taxon>
        <taxon>Lophotrochozoa</taxon>
        <taxon>Mollusca</taxon>
        <taxon>Bivalvia</taxon>
        <taxon>Autobranchia</taxon>
        <taxon>Pteriomorphia</taxon>
        <taxon>Ostreida</taxon>
        <taxon>Ostreoidea</taxon>
        <taxon>Ostreidae</taxon>
        <taxon>Magallana</taxon>
    </lineage>
</organism>
<keyword evidence="4" id="KW-0963">Cytoplasm</keyword>
<dbReference type="OMA" id="YPQTMPL"/>
<evidence type="ECO:0000313" key="13">
    <source>
        <dbReference type="Proteomes" id="UP000005408"/>
    </source>
</evidence>
<evidence type="ECO:0000313" key="12">
    <source>
        <dbReference type="EnsemblMetazoa" id="G3878.11:cds"/>
    </source>
</evidence>
<dbReference type="GO" id="GO:0010494">
    <property type="term" value="C:cytoplasmic stress granule"/>
    <property type="evidence" value="ECO:0007669"/>
    <property type="project" value="UniProtKB-SubCell"/>
</dbReference>
<dbReference type="InterPro" id="IPR022730">
    <property type="entry name" value="DAZ_assoc-2"/>
</dbReference>
<dbReference type="EnsemblMetazoa" id="G3878.11">
    <property type="protein sequence ID" value="G3878.11:cds"/>
    <property type="gene ID" value="G3878"/>
</dbReference>
<dbReference type="PANTHER" id="PTHR31638">
    <property type="entry name" value="DAZ-ASSOCIATED PROTEIN 2"/>
    <property type="match status" value="1"/>
</dbReference>
<evidence type="ECO:0000256" key="3">
    <source>
        <dbReference type="ARBA" id="ARBA00014066"/>
    </source>
</evidence>
<evidence type="ECO:0000256" key="1">
    <source>
        <dbReference type="ARBA" id="ARBA00004210"/>
    </source>
</evidence>
<name>A0A8W8MTK7_MAGGI</name>
<feature type="compositionally biased region" description="Polar residues" evidence="11">
    <location>
        <begin position="15"/>
        <end position="33"/>
    </location>
</feature>
<feature type="region of interest" description="Disordered" evidence="11">
    <location>
        <begin position="1"/>
        <end position="64"/>
    </location>
</feature>
<keyword evidence="7" id="KW-0539">Nucleus</keyword>
<protein>
    <recommendedName>
        <fullName evidence="3">DAZ-associated protein 2</fullName>
    </recommendedName>
    <alternativeName>
        <fullName evidence="8">Deleted in azoospermia-associated protein 2</fullName>
    </alternativeName>
    <alternativeName>
        <fullName evidence="9">Proline-rich transcript in brain protein</fullName>
    </alternativeName>
</protein>
<comment type="function">
    <text evidence="10">In unstressed cells, promotes SIAH1-mediated polyubiquitination and degradation of the serine/threonine-protein kinase HIPK2, probably by acting as a loading factor that potentiates complex formation between HIPK2 and ubiquitin ligase SIAH1. In response to DNA damage, localizes to the nucleus following phosphorylation by HIPK2 and modulates the expression of a subset of TP53/p53 target genes by binding to TP53 at target gene promoters. This limits the expression of a number of cell death-mediating TP53 target genes, reducing DNA damage-induced cell death. Enhances the binding of transcription factor TCF7L2/TCF4, a Wnt signaling pathway effector, to the promoters of target genes. Plays a role in stress granule formation.</text>
</comment>
<comment type="subcellular location">
    <subcellularLocation>
        <location evidence="1">Cytoplasm</location>
        <location evidence="1">Stress granule</location>
    </subcellularLocation>
    <subcellularLocation>
        <location evidence="2">Nucleus speckle</location>
    </subcellularLocation>
</comment>
<sequence length="151" mass="16179">MSGKPYPTQNPPYPVQQTTAQFAYPQSQAQPWQPTAPPMYGAPSDPPPPYSYQAPPQQQPMPNYQAYPTQVQNVQMYTQGPMMASGGLATASFDSAARFDGISQPRIPPPPPGYMPTAAQQAVMQGRPVVATQQKAGWFSGSGGGYTWGGL</sequence>
<feature type="compositionally biased region" description="Low complexity" evidence="11">
    <location>
        <begin position="51"/>
        <end position="64"/>
    </location>
</feature>
<evidence type="ECO:0000256" key="9">
    <source>
        <dbReference type="ARBA" id="ARBA00034352"/>
    </source>
</evidence>
<dbReference type="GeneID" id="105338353"/>
<dbReference type="Proteomes" id="UP000005408">
    <property type="component" value="Unassembled WGS sequence"/>
</dbReference>
<dbReference type="EnsemblMetazoa" id="G3878.8">
    <property type="protein sequence ID" value="G3878.8:cds"/>
    <property type="gene ID" value="G3878"/>
</dbReference>
<keyword evidence="5" id="KW-0597">Phosphoprotein</keyword>
<evidence type="ECO:0000256" key="7">
    <source>
        <dbReference type="ARBA" id="ARBA00023242"/>
    </source>
</evidence>
<evidence type="ECO:0000256" key="8">
    <source>
        <dbReference type="ARBA" id="ARBA00032174"/>
    </source>
</evidence>
<dbReference type="OrthoDB" id="6154690at2759"/>
<keyword evidence="13" id="KW-1185">Reference proteome</keyword>
<dbReference type="Pfam" id="PF11029">
    <property type="entry name" value="DAZAP2"/>
    <property type="match status" value="1"/>
</dbReference>
<dbReference type="AlphaFoldDB" id="A0A8W8MTK7"/>
<dbReference type="KEGG" id="crg:105338353"/>
<dbReference type="RefSeq" id="XP_011441721.2">
    <property type="nucleotide sequence ID" value="XM_011443419.4"/>
</dbReference>
<evidence type="ECO:0000256" key="10">
    <source>
        <dbReference type="ARBA" id="ARBA00045449"/>
    </source>
</evidence>
<dbReference type="PANTHER" id="PTHR31638:SF3">
    <property type="entry name" value="DAZ-ASSOCIATED PROTEIN 2"/>
    <property type="match status" value="1"/>
</dbReference>
<reference evidence="12" key="1">
    <citation type="submission" date="2022-08" db="UniProtKB">
        <authorList>
            <consortium name="EnsemblMetazoa"/>
        </authorList>
    </citation>
    <scope>IDENTIFICATION</scope>
    <source>
        <strain evidence="12">05x7-T-G4-1.051#20</strain>
    </source>
</reference>
<evidence type="ECO:0000256" key="5">
    <source>
        <dbReference type="ARBA" id="ARBA00022553"/>
    </source>
</evidence>
<evidence type="ECO:0000256" key="2">
    <source>
        <dbReference type="ARBA" id="ARBA00004324"/>
    </source>
</evidence>
<accession>A0A8W8MTK7</accession>
<evidence type="ECO:0000256" key="11">
    <source>
        <dbReference type="SAM" id="MobiDB-lite"/>
    </source>
</evidence>